<evidence type="ECO:0000313" key="3">
    <source>
        <dbReference type="EMBL" id="TQL49746.1"/>
    </source>
</evidence>
<feature type="transmembrane region" description="Helical" evidence="2">
    <location>
        <begin position="89"/>
        <end position="109"/>
    </location>
</feature>
<keyword evidence="2" id="KW-0812">Transmembrane</keyword>
<name>A0A542YNS0_9MICO</name>
<dbReference type="Proteomes" id="UP000319516">
    <property type="component" value="Unassembled WGS sequence"/>
</dbReference>
<proteinExistence type="predicted"/>
<dbReference type="OrthoDB" id="161151at2"/>
<evidence type="ECO:0000313" key="4">
    <source>
        <dbReference type="Proteomes" id="UP000319516"/>
    </source>
</evidence>
<keyword evidence="2" id="KW-0472">Membrane</keyword>
<sequence>MRDQPGRPAARAAYSRLPVRDAEGGDRFEIFLVSAVASIAVTRIYLELADYPQIGGGTLHLAHLLWGGLGMLVGLLLCLLFLSRRVRTAAAFVGGVGFGMFIDEVGKFVTGDNNYFYEPVAAIIYGTFVALYLVVDVAVRRRPLADRERVVNAVELLKESAAHDLDTAERERALTLLREVGPGDPMARALVETLQSLPVQTPNGSWLAGGYGALRRAVVALPKIALVRKAAVFLFVAFALFSLVAPTWAFAGAPTVRNTVYLGSAVASAVVALVGLWLWRRDRVGPALTAFEAALLLQLLVVQFFQLLDAQFIGYLPVLVNLALLGLARAVRTFHQDPRRAEGEPVVPLEGDDGAEGGHGTAGDR</sequence>
<feature type="transmembrane region" description="Helical" evidence="2">
    <location>
        <begin position="231"/>
        <end position="253"/>
    </location>
</feature>
<feature type="transmembrane region" description="Helical" evidence="2">
    <location>
        <begin position="115"/>
        <end position="139"/>
    </location>
</feature>
<reference evidence="3 4" key="1">
    <citation type="submission" date="2019-06" db="EMBL/GenBank/DDBJ databases">
        <title>Sequencing the genomes of 1000 actinobacteria strains.</title>
        <authorList>
            <person name="Klenk H.-P."/>
        </authorList>
    </citation>
    <scope>NUCLEOTIDE SEQUENCE [LARGE SCALE GENOMIC DNA]</scope>
    <source>
        <strain evidence="3 4">DSM 12335</strain>
    </source>
</reference>
<protein>
    <submittedName>
        <fullName evidence="3">Uncharacterized protein</fullName>
    </submittedName>
</protein>
<gene>
    <name evidence="3" type="ORF">FB467_0837</name>
</gene>
<organism evidence="3 4">
    <name type="scientific">Ornithinicoccus hortensis</name>
    <dbReference type="NCBI Taxonomy" id="82346"/>
    <lineage>
        <taxon>Bacteria</taxon>
        <taxon>Bacillati</taxon>
        <taxon>Actinomycetota</taxon>
        <taxon>Actinomycetes</taxon>
        <taxon>Micrococcales</taxon>
        <taxon>Intrasporangiaceae</taxon>
        <taxon>Ornithinicoccus</taxon>
    </lineage>
</organism>
<accession>A0A542YNS0</accession>
<evidence type="ECO:0000256" key="1">
    <source>
        <dbReference type="SAM" id="MobiDB-lite"/>
    </source>
</evidence>
<feature type="transmembrane region" description="Helical" evidence="2">
    <location>
        <begin position="58"/>
        <end position="82"/>
    </location>
</feature>
<feature type="transmembrane region" description="Helical" evidence="2">
    <location>
        <begin position="259"/>
        <end position="279"/>
    </location>
</feature>
<evidence type="ECO:0000256" key="2">
    <source>
        <dbReference type="SAM" id="Phobius"/>
    </source>
</evidence>
<keyword evidence="4" id="KW-1185">Reference proteome</keyword>
<keyword evidence="2" id="KW-1133">Transmembrane helix</keyword>
<dbReference type="RefSeq" id="WP_141783967.1">
    <property type="nucleotide sequence ID" value="NZ_BAAAIK010000003.1"/>
</dbReference>
<feature type="transmembrane region" description="Helical" evidence="2">
    <location>
        <begin position="286"/>
        <end position="306"/>
    </location>
</feature>
<feature type="transmembrane region" description="Helical" evidence="2">
    <location>
        <begin position="28"/>
        <end position="46"/>
    </location>
</feature>
<feature type="transmembrane region" description="Helical" evidence="2">
    <location>
        <begin position="312"/>
        <end position="331"/>
    </location>
</feature>
<feature type="region of interest" description="Disordered" evidence="1">
    <location>
        <begin position="339"/>
        <end position="365"/>
    </location>
</feature>
<comment type="caution">
    <text evidence="3">The sequence shown here is derived from an EMBL/GenBank/DDBJ whole genome shotgun (WGS) entry which is preliminary data.</text>
</comment>
<dbReference type="AlphaFoldDB" id="A0A542YNS0"/>
<dbReference type="EMBL" id="VFOP01000001">
    <property type="protein sequence ID" value="TQL49746.1"/>
    <property type="molecule type" value="Genomic_DNA"/>
</dbReference>